<comment type="subunit">
    <text evidence="7 8">Homodimer.</text>
</comment>
<proteinExistence type="inferred from homology"/>
<keyword evidence="3 7" id="KW-0312">Gluconeogenesis</keyword>
<evidence type="ECO:0000256" key="7">
    <source>
        <dbReference type="HAMAP-Rule" id="MF_00147"/>
    </source>
</evidence>
<evidence type="ECO:0000313" key="10">
    <source>
        <dbReference type="Proteomes" id="UP000192783"/>
    </source>
</evidence>
<dbReference type="Pfam" id="PF00121">
    <property type="entry name" value="TIM"/>
    <property type="match status" value="1"/>
</dbReference>
<feature type="active site" description="Proton acceptor" evidence="7">
    <location>
        <position position="168"/>
    </location>
</feature>
<evidence type="ECO:0000256" key="3">
    <source>
        <dbReference type="ARBA" id="ARBA00022432"/>
    </source>
</evidence>
<dbReference type="InterPro" id="IPR020861">
    <property type="entry name" value="Triosephosphate_isomerase_AS"/>
</dbReference>
<evidence type="ECO:0000256" key="8">
    <source>
        <dbReference type="RuleBase" id="RU363013"/>
    </source>
</evidence>
<evidence type="ECO:0000256" key="1">
    <source>
        <dbReference type="ARBA" id="ARBA00004680"/>
    </source>
</evidence>
<dbReference type="InterPro" id="IPR035990">
    <property type="entry name" value="TIM_sf"/>
</dbReference>
<feature type="binding site" evidence="7">
    <location>
        <begin position="10"/>
        <end position="12"/>
    </location>
    <ligand>
        <name>substrate</name>
    </ligand>
</feature>
<dbReference type="GO" id="GO:0046166">
    <property type="term" value="P:glyceraldehyde-3-phosphate biosynthetic process"/>
    <property type="evidence" value="ECO:0007669"/>
    <property type="project" value="TreeGrafter"/>
</dbReference>
<dbReference type="EC" id="5.3.1.1" evidence="7 8"/>
<protein>
    <recommendedName>
        <fullName evidence="7 8">Triosephosphate isomerase</fullName>
        <shortName evidence="7">TIM</shortName>
        <shortName evidence="7">TPI</shortName>
        <ecNumber evidence="7 8">5.3.1.1</ecNumber>
    </recommendedName>
    <alternativeName>
        <fullName evidence="7">Triose-phosphate isomerase</fullName>
    </alternativeName>
</protein>
<dbReference type="Gene3D" id="3.20.20.70">
    <property type="entry name" value="Aldolase class I"/>
    <property type="match status" value="1"/>
</dbReference>
<dbReference type="InterPro" id="IPR022896">
    <property type="entry name" value="TrioseP_Isoase_bac/euk"/>
</dbReference>
<keyword evidence="5 7" id="KW-0324">Glycolysis</keyword>
<dbReference type="PANTHER" id="PTHR21139:SF42">
    <property type="entry name" value="TRIOSEPHOSPHATE ISOMERASE"/>
    <property type="match status" value="1"/>
</dbReference>
<gene>
    <name evidence="7" type="primary">tpiA</name>
    <name evidence="9" type="ORF">SAMN02746041_02708</name>
</gene>
<evidence type="ECO:0000313" key="9">
    <source>
        <dbReference type="EMBL" id="SMC26642.1"/>
    </source>
</evidence>
<dbReference type="STRING" id="1121390.SAMN02746041_02708"/>
<dbReference type="EMBL" id="FWXF01000017">
    <property type="protein sequence ID" value="SMC26642.1"/>
    <property type="molecule type" value="Genomic_DNA"/>
</dbReference>
<dbReference type="GO" id="GO:0006096">
    <property type="term" value="P:glycolytic process"/>
    <property type="evidence" value="ECO:0007669"/>
    <property type="project" value="UniProtKB-UniRule"/>
</dbReference>
<dbReference type="UniPathway" id="UPA00138"/>
<keyword evidence="4 7" id="KW-0963">Cytoplasm</keyword>
<dbReference type="RefSeq" id="WP_084058632.1">
    <property type="nucleotide sequence ID" value="NZ_FWXF01000017.1"/>
</dbReference>
<dbReference type="FunFam" id="3.20.20.70:FF:000016">
    <property type="entry name" value="Triosephosphate isomerase"/>
    <property type="match status" value="1"/>
</dbReference>
<feature type="binding site" evidence="7">
    <location>
        <begin position="235"/>
        <end position="236"/>
    </location>
    <ligand>
        <name>substrate</name>
    </ligand>
</feature>
<dbReference type="CDD" id="cd00311">
    <property type="entry name" value="TIM"/>
    <property type="match status" value="1"/>
</dbReference>
<evidence type="ECO:0000256" key="2">
    <source>
        <dbReference type="ARBA" id="ARBA00007422"/>
    </source>
</evidence>
<keyword evidence="6 7" id="KW-0413">Isomerase</keyword>
<feature type="binding site" evidence="7">
    <location>
        <position position="174"/>
    </location>
    <ligand>
        <name>substrate</name>
    </ligand>
</feature>
<dbReference type="AlphaFoldDB" id="A0A1W1XS15"/>
<feature type="binding site" evidence="7">
    <location>
        <position position="214"/>
    </location>
    <ligand>
        <name>substrate</name>
    </ligand>
</feature>
<dbReference type="SUPFAM" id="SSF51351">
    <property type="entry name" value="Triosephosphate isomerase (TIM)"/>
    <property type="match status" value="1"/>
</dbReference>
<dbReference type="HAMAP" id="MF_00147_B">
    <property type="entry name" value="TIM_B"/>
    <property type="match status" value="1"/>
</dbReference>
<name>A0A1W1XS15_9BACT</name>
<dbReference type="PROSITE" id="PS51440">
    <property type="entry name" value="TIM_2"/>
    <property type="match status" value="1"/>
</dbReference>
<evidence type="ECO:0000256" key="4">
    <source>
        <dbReference type="ARBA" id="ARBA00022490"/>
    </source>
</evidence>
<dbReference type="NCBIfam" id="TIGR00419">
    <property type="entry name" value="tim"/>
    <property type="match status" value="1"/>
</dbReference>
<dbReference type="PANTHER" id="PTHR21139">
    <property type="entry name" value="TRIOSEPHOSPHATE ISOMERASE"/>
    <property type="match status" value="1"/>
</dbReference>
<comment type="subcellular location">
    <subcellularLocation>
        <location evidence="7 8">Cytoplasm</location>
    </subcellularLocation>
</comment>
<dbReference type="GO" id="GO:0004807">
    <property type="term" value="F:triose-phosphate isomerase activity"/>
    <property type="evidence" value="ECO:0007669"/>
    <property type="project" value="UniProtKB-UniRule"/>
</dbReference>
<dbReference type="GO" id="GO:0005829">
    <property type="term" value="C:cytosol"/>
    <property type="evidence" value="ECO:0007669"/>
    <property type="project" value="TreeGrafter"/>
</dbReference>
<feature type="active site" description="Electrophile" evidence="7">
    <location>
        <position position="96"/>
    </location>
</feature>
<comment type="pathway">
    <text evidence="7 8">Carbohydrate biosynthesis; gluconeogenesis.</text>
</comment>
<comment type="function">
    <text evidence="7">Involved in the gluconeogenesis. Catalyzes stereospecifically the conversion of dihydroxyacetone phosphate (DHAP) to D-glyceraldehyde-3-phosphate (G3P).</text>
</comment>
<dbReference type="InterPro" id="IPR013785">
    <property type="entry name" value="Aldolase_TIM"/>
</dbReference>
<comment type="catalytic activity">
    <reaction evidence="7 8">
        <text>D-glyceraldehyde 3-phosphate = dihydroxyacetone phosphate</text>
        <dbReference type="Rhea" id="RHEA:18585"/>
        <dbReference type="ChEBI" id="CHEBI:57642"/>
        <dbReference type="ChEBI" id="CHEBI:59776"/>
        <dbReference type="EC" id="5.3.1.1"/>
    </reaction>
</comment>
<dbReference type="GO" id="GO:0006094">
    <property type="term" value="P:gluconeogenesis"/>
    <property type="evidence" value="ECO:0007669"/>
    <property type="project" value="UniProtKB-UniRule"/>
</dbReference>
<comment type="pathway">
    <text evidence="1 7 8">Carbohydrate degradation; glycolysis; D-glyceraldehyde 3-phosphate from glycerone phosphate: step 1/1.</text>
</comment>
<sequence length="257" mass="28167">MTRKPLMAANWKMHLSIREAVDFIARLHEVVAGSEDREVLIAPPFTHLWAVREAMGAAGFSLAAQNCHWEEKGAFTGEISLPMLKEVGCGYVILGHSERRHIFGEPDEWVGLKTAAAFAHGVTPILCVGEKLEEREAQKTEEVLLRQLETGLAQAPAEQVASLVIAYEPVWAIGTGKTASPEQAQEAHAFIRGWLARRYQKEIAKNIRILYGGSVKPDNVDALMAQPDIDGALVGGASLDVASFGRIVRFQRMGETN</sequence>
<evidence type="ECO:0000256" key="5">
    <source>
        <dbReference type="ARBA" id="ARBA00023152"/>
    </source>
</evidence>
<comment type="similarity">
    <text evidence="2 7 8">Belongs to the triosephosphate isomerase family.</text>
</comment>
<dbReference type="OrthoDB" id="9809429at2"/>
<evidence type="ECO:0000256" key="6">
    <source>
        <dbReference type="ARBA" id="ARBA00023235"/>
    </source>
</evidence>
<dbReference type="Proteomes" id="UP000192783">
    <property type="component" value="Unassembled WGS sequence"/>
</dbReference>
<accession>A0A1W1XS15</accession>
<keyword evidence="10" id="KW-1185">Reference proteome</keyword>
<dbReference type="InterPro" id="IPR000652">
    <property type="entry name" value="Triosephosphate_isomerase"/>
</dbReference>
<dbReference type="UniPathway" id="UPA00109">
    <property type="reaction ID" value="UER00189"/>
</dbReference>
<reference evidence="9 10" key="1">
    <citation type="submission" date="2017-04" db="EMBL/GenBank/DDBJ databases">
        <authorList>
            <person name="Afonso C.L."/>
            <person name="Miller P.J."/>
            <person name="Scott M.A."/>
            <person name="Spackman E."/>
            <person name="Goraichik I."/>
            <person name="Dimitrov K.M."/>
            <person name="Suarez D.L."/>
            <person name="Swayne D.E."/>
        </authorList>
    </citation>
    <scope>NUCLEOTIDE SEQUENCE [LARGE SCALE GENOMIC DNA]</scope>
    <source>
        <strain evidence="9 10">DSM 13146</strain>
    </source>
</reference>
<organism evidence="9 10">
    <name type="scientific">Desulfacinum hydrothermale DSM 13146</name>
    <dbReference type="NCBI Taxonomy" id="1121390"/>
    <lineage>
        <taxon>Bacteria</taxon>
        <taxon>Pseudomonadati</taxon>
        <taxon>Thermodesulfobacteriota</taxon>
        <taxon>Syntrophobacteria</taxon>
        <taxon>Syntrophobacterales</taxon>
        <taxon>Syntrophobacteraceae</taxon>
        <taxon>Desulfacinum</taxon>
    </lineage>
</organism>
<dbReference type="PROSITE" id="PS00171">
    <property type="entry name" value="TIM_1"/>
    <property type="match status" value="1"/>
</dbReference>
<dbReference type="GO" id="GO:0019563">
    <property type="term" value="P:glycerol catabolic process"/>
    <property type="evidence" value="ECO:0007669"/>
    <property type="project" value="TreeGrafter"/>
</dbReference>